<dbReference type="InterPro" id="IPR012347">
    <property type="entry name" value="Ferritin-like"/>
</dbReference>
<reference evidence="2" key="1">
    <citation type="submission" date="2014-06" db="EMBL/GenBank/DDBJ databases">
        <title>Key roles for freshwater Actinobacteria revealed by deep metagenomic sequencing.</title>
        <authorList>
            <person name="Ghai R."/>
            <person name="Mizuno C.M."/>
            <person name="Picazo A."/>
            <person name="Camacho A."/>
            <person name="Rodriguez-Valera F."/>
        </authorList>
    </citation>
    <scope>NUCLEOTIDE SEQUENCE</scope>
</reference>
<protein>
    <recommendedName>
        <fullName evidence="1">DUF305 domain-containing protein</fullName>
    </recommendedName>
</protein>
<evidence type="ECO:0000313" key="2">
    <source>
        <dbReference type="EMBL" id="KGA17068.1"/>
    </source>
</evidence>
<evidence type="ECO:0000259" key="1">
    <source>
        <dbReference type="Pfam" id="PF03713"/>
    </source>
</evidence>
<dbReference type="PANTHER" id="PTHR36933">
    <property type="entry name" value="SLL0788 PROTEIN"/>
    <property type="match status" value="1"/>
</dbReference>
<proteinExistence type="predicted"/>
<accession>A0A094SFP1</accession>
<dbReference type="EMBL" id="JNSL01000069">
    <property type="protein sequence ID" value="KGA17068.1"/>
    <property type="molecule type" value="Genomic_DNA"/>
</dbReference>
<dbReference type="Pfam" id="PF03713">
    <property type="entry name" value="DUF305"/>
    <property type="match status" value="1"/>
</dbReference>
<dbReference type="AlphaFoldDB" id="A0A094SFP1"/>
<dbReference type="InterPro" id="IPR005183">
    <property type="entry name" value="DUF305_CopM-like"/>
</dbReference>
<feature type="domain" description="DUF305" evidence="1">
    <location>
        <begin position="25"/>
        <end position="179"/>
    </location>
</feature>
<dbReference type="Gene3D" id="1.20.1260.10">
    <property type="match status" value="1"/>
</dbReference>
<comment type="caution">
    <text evidence="2">The sequence shown here is derived from an EMBL/GenBank/DDBJ whole genome shotgun (WGS) entry which is preliminary data.</text>
</comment>
<sequence>MLIFGIGIGYYFGDSAATPDTNKVDIGFLQDMRYHHDQAVQMAYYYRTSVADPTPRLNMLAEEILLSQQLESGRMVQMLRSFNAIEANDTGTAMSWMGHPMPIGEMDGLASQAELDSLAAATGDEASKIFATLMINHHNGGIAMAQYVIEHGSNKDVISMAKSMIKGQQAEVNELQEVLNSLA</sequence>
<dbReference type="PANTHER" id="PTHR36933:SF1">
    <property type="entry name" value="SLL0788 PROTEIN"/>
    <property type="match status" value="1"/>
</dbReference>
<organism evidence="2">
    <name type="scientific">freshwater metagenome</name>
    <dbReference type="NCBI Taxonomy" id="449393"/>
    <lineage>
        <taxon>unclassified sequences</taxon>
        <taxon>metagenomes</taxon>
        <taxon>ecological metagenomes</taxon>
    </lineage>
</organism>
<gene>
    <name evidence="2" type="ORF">GM51_11220</name>
</gene>
<name>A0A094SFP1_9ZZZZ</name>